<dbReference type="eggNOG" id="COG0803">
    <property type="taxonomic scope" value="Bacteria"/>
</dbReference>
<keyword evidence="6" id="KW-0175">Coiled coil</keyword>
<keyword evidence="3" id="KW-0479">Metal-binding</keyword>
<dbReference type="SUPFAM" id="SSF53807">
    <property type="entry name" value="Helical backbone' metal receptor"/>
    <property type="match status" value="1"/>
</dbReference>
<dbReference type="RefSeq" id="WP_025082632.1">
    <property type="nucleotide sequence ID" value="NZ_AZEX01000040.1"/>
</dbReference>
<keyword evidence="4" id="KW-0732">Signal</keyword>
<sequence>MHKKRFGSLALISALVFLMVGCGQSKKNNDQIQVVSSLDFYGEAAEAVLGRYGQVTSIINSPSLDPHSYEPTTKDAKAVAQADVVIENGLGYDQWLAKVVAGSNSKTQKVIQINQLMNRTDGANEHLWYDLKTMPKLTRQLIKQFSQIDPTHKKVYQKNGQDYLAKLTQLQTQLDALKTQAKGQKVAVSEPVFNYALTAMGYQVANSHFAKAIEDGTDPSPQDIAQMQALIKKHQIAFLVVNKQEESPVIQQMHKLAKQEKVPVVQVTETLPAKQTYLTWMQQQFKAVRKAQNS</sequence>
<evidence type="ECO:0008006" key="9">
    <source>
        <dbReference type="Google" id="ProtNLM"/>
    </source>
</evidence>
<dbReference type="STRING" id="1423747.FC69_GL001429"/>
<evidence type="ECO:0000256" key="1">
    <source>
        <dbReference type="ARBA" id="ARBA00004196"/>
    </source>
</evidence>
<dbReference type="AlphaFoldDB" id="A0A0R1RS61"/>
<organism evidence="7 8">
    <name type="scientific">Latilactobacillus fuchuensis DSM 14340 = JCM 11249</name>
    <dbReference type="NCBI Taxonomy" id="1423747"/>
    <lineage>
        <taxon>Bacteria</taxon>
        <taxon>Bacillati</taxon>
        <taxon>Bacillota</taxon>
        <taxon>Bacilli</taxon>
        <taxon>Lactobacillales</taxon>
        <taxon>Lactobacillaceae</taxon>
        <taxon>Latilactobacillus</taxon>
    </lineage>
</organism>
<accession>A0A0R1RS61</accession>
<protein>
    <recommendedName>
        <fullName evidence="9">Metal ABC transporter substrate-binding protein</fullName>
    </recommendedName>
</protein>
<dbReference type="GO" id="GO:0007155">
    <property type="term" value="P:cell adhesion"/>
    <property type="evidence" value="ECO:0007669"/>
    <property type="project" value="InterPro"/>
</dbReference>
<dbReference type="EMBL" id="AZEX01000040">
    <property type="protein sequence ID" value="KRL59846.1"/>
    <property type="molecule type" value="Genomic_DNA"/>
</dbReference>
<dbReference type="InterPro" id="IPR050492">
    <property type="entry name" value="Bact_metal-bind_prot9"/>
</dbReference>
<evidence type="ECO:0000256" key="3">
    <source>
        <dbReference type="ARBA" id="ARBA00022723"/>
    </source>
</evidence>
<dbReference type="GO" id="GO:0030001">
    <property type="term" value="P:metal ion transport"/>
    <property type="evidence" value="ECO:0007669"/>
    <property type="project" value="InterPro"/>
</dbReference>
<dbReference type="Proteomes" id="UP000051264">
    <property type="component" value="Unassembled WGS sequence"/>
</dbReference>
<proteinExistence type="inferred from homology"/>
<dbReference type="PROSITE" id="PS51257">
    <property type="entry name" value="PROKAR_LIPOPROTEIN"/>
    <property type="match status" value="1"/>
</dbReference>
<comment type="caution">
    <text evidence="7">The sequence shown here is derived from an EMBL/GenBank/DDBJ whole genome shotgun (WGS) entry which is preliminary data.</text>
</comment>
<comment type="subcellular location">
    <subcellularLocation>
        <location evidence="1">Cell envelope</location>
    </subcellularLocation>
</comment>
<evidence type="ECO:0000313" key="7">
    <source>
        <dbReference type="EMBL" id="KRL59846.1"/>
    </source>
</evidence>
<dbReference type="Pfam" id="PF01297">
    <property type="entry name" value="ZnuA"/>
    <property type="match status" value="1"/>
</dbReference>
<evidence type="ECO:0000256" key="6">
    <source>
        <dbReference type="SAM" id="Coils"/>
    </source>
</evidence>
<dbReference type="OrthoDB" id="9810636at2"/>
<dbReference type="Gene3D" id="3.40.50.1980">
    <property type="entry name" value="Nitrogenase molybdenum iron protein domain"/>
    <property type="match status" value="2"/>
</dbReference>
<comment type="similarity">
    <text evidence="5">Belongs to the bacterial solute-binding protein 9 family.</text>
</comment>
<gene>
    <name evidence="7" type="ORF">FC69_GL001429</name>
</gene>
<dbReference type="PANTHER" id="PTHR42953">
    <property type="entry name" value="HIGH-AFFINITY ZINC UPTAKE SYSTEM PROTEIN ZNUA-RELATED"/>
    <property type="match status" value="1"/>
</dbReference>
<name>A0A0R1RS61_9LACO</name>
<dbReference type="InterPro" id="IPR006128">
    <property type="entry name" value="Lipoprotein_PsaA-like"/>
</dbReference>
<keyword evidence="2 5" id="KW-0813">Transport</keyword>
<dbReference type="PRINTS" id="PR00690">
    <property type="entry name" value="ADHESNFAMILY"/>
</dbReference>
<evidence type="ECO:0000256" key="5">
    <source>
        <dbReference type="RuleBase" id="RU003512"/>
    </source>
</evidence>
<evidence type="ECO:0000256" key="4">
    <source>
        <dbReference type="ARBA" id="ARBA00022729"/>
    </source>
</evidence>
<evidence type="ECO:0000313" key="8">
    <source>
        <dbReference type="Proteomes" id="UP000051264"/>
    </source>
</evidence>
<feature type="coiled-coil region" evidence="6">
    <location>
        <begin position="160"/>
        <end position="187"/>
    </location>
</feature>
<evidence type="ECO:0000256" key="2">
    <source>
        <dbReference type="ARBA" id="ARBA00022448"/>
    </source>
</evidence>
<dbReference type="GO" id="GO:0046872">
    <property type="term" value="F:metal ion binding"/>
    <property type="evidence" value="ECO:0007669"/>
    <property type="project" value="UniProtKB-KW"/>
</dbReference>
<reference evidence="7 8" key="1">
    <citation type="journal article" date="2015" name="Genome Announc.">
        <title>Expanding the biotechnology potential of lactobacilli through comparative genomics of 213 strains and associated genera.</title>
        <authorList>
            <person name="Sun Z."/>
            <person name="Harris H.M."/>
            <person name="McCann A."/>
            <person name="Guo C."/>
            <person name="Argimon S."/>
            <person name="Zhang W."/>
            <person name="Yang X."/>
            <person name="Jeffery I.B."/>
            <person name="Cooney J.C."/>
            <person name="Kagawa T.F."/>
            <person name="Liu W."/>
            <person name="Song Y."/>
            <person name="Salvetti E."/>
            <person name="Wrobel A."/>
            <person name="Rasinkangas P."/>
            <person name="Parkhill J."/>
            <person name="Rea M.C."/>
            <person name="O'Sullivan O."/>
            <person name="Ritari J."/>
            <person name="Douillard F.P."/>
            <person name="Paul Ross R."/>
            <person name="Yang R."/>
            <person name="Briner A.E."/>
            <person name="Felis G.E."/>
            <person name="de Vos W.M."/>
            <person name="Barrangou R."/>
            <person name="Klaenhammer T.R."/>
            <person name="Caufield P.W."/>
            <person name="Cui Y."/>
            <person name="Zhang H."/>
            <person name="O'Toole P.W."/>
        </authorList>
    </citation>
    <scope>NUCLEOTIDE SEQUENCE [LARGE SCALE GENOMIC DNA]</scope>
    <source>
        <strain evidence="7 8">DSM 14340</strain>
    </source>
</reference>
<dbReference type="PANTHER" id="PTHR42953:SF1">
    <property type="entry name" value="METAL-BINDING PROTEIN HI_0362-RELATED"/>
    <property type="match status" value="1"/>
</dbReference>
<dbReference type="InterPro" id="IPR006127">
    <property type="entry name" value="ZnuA-like"/>
</dbReference>
<dbReference type="GO" id="GO:0030313">
    <property type="term" value="C:cell envelope"/>
    <property type="evidence" value="ECO:0007669"/>
    <property type="project" value="UniProtKB-SubCell"/>
</dbReference>
<dbReference type="PATRIC" id="fig|1423747.3.peg.1456"/>